<name>T1AER6_9ZZZZ</name>
<reference evidence="1" key="1">
    <citation type="submission" date="2013-08" db="EMBL/GenBank/DDBJ databases">
        <authorList>
            <person name="Mendez C."/>
            <person name="Richter M."/>
            <person name="Ferrer M."/>
            <person name="Sanchez J."/>
        </authorList>
    </citation>
    <scope>NUCLEOTIDE SEQUENCE</scope>
</reference>
<dbReference type="GO" id="GO:0016810">
    <property type="term" value="F:hydrolase activity, acting on carbon-nitrogen (but not peptide) bonds"/>
    <property type="evidence" value="ECO:0007669"/>
    <property type="project" value="InterPro"/>
</dbReference>
<evidence type="ECO:0000313" key="1">
    <source>
        <dbReference type="EMBL" id="EQD40420.1"/>
    </source>
</evidence>
<comment type="caution">
    <text evidence="1">The sequence shown here is derived from an EMBL/GenBank/DDBJ whole genome shotgun (WGS) entry which is preliminary data.</text>
</comment>
<dbReference type="SUPFAM" id="SSF51338">
    <property type="entry name" value="Composite domain of metallo-dependent hydrolases"/>
    <property type="match status" value="1"/>
</dbReference>
<dbReference type="AlphaFoldDB" id="T1AER6"/>
<protein>
    <submittedName>
        <fullName evidence="1">Dihydroorotase</fullName>
    </submittedName>
</protein>
<organism evidence="1">
    <name type="scientific">mine drainage metagenome</name>
    <dbReference type="NCBI Taxonomy" id="410659"/>
    <lineage>
        <taxon>unclassified sequences</taxon>
        <taxon>metagenomes</taxon>
        <taxon>ecological metagenomes</taxon>
    </lineage>
</organism>
<dbReference type="Gene3D" id="2.30.40.10">
    <property type="entry name" value="Urease, subunit C, domain 1"/>
    <property type="match status" value="1"/>
</dbReference>
<accession>T1AER6</accession>
<gene>
    <name evidence="1" type="ORF">B1B_14927</name>
</gene>
<reference evidence="1" key="2">
    <citation type="journal article" date="2014" name="ISME J.">
        <title>Microbial stratification in low pH oxic and suboxic macroscopic growths along an acid mine drainage.</title>
        <authorList>
            <person name="Mendez-Garcia C."/>
            <person name="Mesa V."/>
            <person name="Sprenger R.R."/>
            <person name="Richter M."/>
            <person name="Diez M.S."/>
            <person name="Solano J."/>
            <person name="Bargiela R."/>
            <person name="Golyshina O.V."/>
            <person name="Manteca A."/>
            <person name="Ramos J.L."/>
            <person name="Gallego J.R."/>
            <person name="Llorente I."/>
            <person name="Martins Dos Santos V.A."/>
            <person name="Jensen O.N."/>
            <person name="Pelaez A.I."/>
            <person name="Sanchez J."/>
            <person name="Ferrer M."/>
        </authorList>
    </citation>
    <scope>NUCLEOTIDE SEQUENCE</scope>
</reference>
<sequence length="82" mass="9437">MCTGSQKGKIEVGYDADFVAFDLSSIKRLNENHLHSKRTVSPFNGFDVVFPKDVFIRGRRVIEKHELIDDRNGIYIPLNNKE</sequence>
<dbReference type="EMBL" id="AUZY01009923">
    <property type="protein sequence ID" value="EQD40420.1"/>
    <property type="molecule type" value="Genomic_DNA"/>
</dbReference>
<proteinExistence type="predicted"/>
<dbReference type="InterPro" id="IPR011059">
    <property type="entry name" value="Metal-dep_hydrolase_composite"/>
</dbReference>